<dbReference type="InterPro" id="IPR051784">
    <property type="entry name" value="Nod_factor_ABC_transporter"/>
</dbReference>
<comment type="caution">
    <text evidence="6">The sequence shown here is derived from an EMBL/GenBank/DDBJ whole genome shotgun (WGS) entry which is preliminary data.</text>
</comment>
<sequence>MNGLRIVVVGGFLAYQGLFQWFSRRLILPTLVLRPMMQLAVFTVIGAYLGSQPADFYAVGNAVQTTARASVYAATIVIAAERMNGTLITVLAAPAHPLLVFGGRLLPPVLTGVASAALMMTVAMATTGVRLSWSATPSLLLLILLVSASCGAFGLVLGAIGLYLRDVFFLPNVAVYAMMLLCGVNLTPAETSGVLALLGEALPLTHGLRAIRDVIAGRPVTTAAWTTELLLVFAYGAAACVFLAYFARQARSKATLDLSS</sequence>
<dbReference type="Pfam" id="PF01061">
    <property type="entry name" value="ABC2_membrane"/>
    <property type="match status" value="1"/>
</dbReference>
<accession>A0A562WK74</accession>
<gene>
    <name evidence="6" type="ORF">JD81_03835</name>
</gene>
<keyword evidence="7" id="KW-1185">Reference proteome</keyword>
<dbReference type="GO" id="GO:0140359">
    <property type="term" value="F:ABC-type transporter activity"/>
    <property type="evidence" value="ECO:0007669"/>
    <property type="project" value="InterPro"/>
</dbReference>
<evidence type="ECO:0000256" key="4">
    <source>
        <dbReference type="ARBA" id="ARBA00023136"/>
    </source>
</evidence>
<dbReference type="OrthoDB" id="4239003at2"/>
<proteinExistence type="predicted"/>
<dbReference type="PANTHER" id="PTHR43229:SF2">
    <property type="entry name" value="NODULATION PROTEIN J"/>
    <property type="match status" value="1"/>
</dbReference>
<feature type="domain" description="ABC-2 type transporter transmembrane" evidence="5">
    <location>
        <begin position="24"/>
        <end position="214"/>
    </location>
</feature>
<evidence type="ECO:0000256" key="1">
    <source>
        <dbReference type="ARBA" id="ARBA00004141"/>
    </source>
</evidence>
<keyword evidence="4" id="KW-0472">Membrane</keyword>
<comment type="subcellular location">
    <subcellularLocation>
        <location evidence="1">Membrane</location>
        <topology evidence="1">Multi-pass membrane protein</topology>
    </subcellularLocation>
</comment>
<organism evidence="6 7">
    <name type="scientific">Micromonospora sagamiensis</name>
    <dbReference type="NCBI Taxonomy" id="47875"/>
    <lineage>
        <taxon>Bacteria</taxon>
        <taxon>Bacillati</taxon>
        <taxon>Actinomycetota</taxon>
        <taxon>Actinomycetes</taxon>
        <taxon>Micromonosporales</taxon>
        <taxon>Micromonosporaceae</taxon>
        <taxon>Micromonospora</taxon>
    </lineage>
</organism>
<dbReference type="InterPro" id="IPR013525">
    <property type="entry name" value="ABC2_TM"/>
</dbReference>
<reference evidence="6 7" key="1">
    <citation type="submission" date="2019-07" db="EMBL/GenBank/DDBJ databases">
        <title>R&amp;d 2014.</title>
        <authorList>
            <person name="Klenk H.-P."/>
        </authorList>
    </citation>
    <scope>NUCLEOTIDE SEQUENCE [LARGE SCALE GENOMIC DNA]</scope>
    <source>
        <strain evidence="6 7">DSM 43912</strain>
    </source>
</reference>
<dbReference type="AlphaFoldDB" id="A0A562WK74"/>
<keyword evidence="2" id="KW-0812">Transmembrane</keyword>
<name>A0A562WK74_9ACTN</name>
<dbReference type="GO" id="GO:0016020">
    <property type="term" value="C:membrane"/>
    <property type="evidence" value="ECO:0007669"/>
    <property type="project" value="UniProtKB-SubCell"/>
</dbReference>
<evidence type="ECO:0000313" key="6">
    <source>
        <dbReference type="EMBL" id="TWJ30297.1"/>
    </source>
</evidence>
<dbReference type="RefSeq" id="WP_145819024.1">
    <property type="nucleotide sequence ID" value="NZ_AP023438.1"/>
</dbReference>
<evidence type="ECO:0000256" key="2">
    <source>
        <dbReference type="ARBA" id="ARBA00022692"/>
    </source>
</evidence>
<evidence type="ECO:0000313" key="7">
    <source>
        <dbReference type="Proteomes" id="UP000319728"/>
    </source>
</evidence>
<evidence type="ECO:0000256" key="3">
    <source>
        <dbReference type="ARBA" id="ARBA00022989"/>
    </source>
</evidence>
<evidence type="ECO:0000259" key="5">
    <source>
        <dbReference type="Pfam" id="PF01061"/>
    </source>
</evidence>
<protein>
    <submittedName>
        <fullName evidence="6">ABC-2 type transport system permease protein</fullName>
    </submittedName>
</protein>
<keyword evidence="3" id="KW-1133">Transmembrane helix</keyword>
<dbReference type="EMBL" id="VLLP01000001">
    <property type="protein sequence ID" value="TWJ30297.1"/>
    <property type="molecule type" value="Genomic_DNA"/>
</dbReference>
<dbReference type="PANTHER" id="PTHR43229">
    <property type="entry name" value="NODULATION PROTEIN J"/>
    <property type="match status" value="1"/>
</dbReference>
<dbReference type="Proteomes" id="UP000319728">
    <property type="component" value="Unassembled WGS sequence"/>
</dbReference>